<evidence type="ECO:0000256" key="5">
    <source>
        <dbReference type="ARBA" id="ARBA00022827"/>
    </source>
</evidence>
<feature type="transmembrane region" description="Helical" evidence="10">
    <location>
        <begin position="484"/>
        <end position="504"/>
    </location>
</feature>
<keyword evidence="13" id="KW-1185">Reference proteome</keyword>
<keyword evidence="6" id="KW-0560">Oxidoreductase</keyword>
<feature type="compositionally biased region" description="Basic residues" evidence="9">
    <location>
        <begin position="262"/>
        <end position="285"/>
    </location>
</feature>
<feature type="transmembrane region" description="Helical" evidence="10">
    <location>
        <begin position="377"/>
        <end position="394"/>
    </location>
</feature>
<evidence type="ECO:0000313" key="13">
    <source>
        <dbReference type="Proteomes" id="UP001157034"/>
    </source>
</evidence>
<feature type="transmembrane region" description="Helical" evidence="10">
    <location>
        <begin position="350"/>
        <end position="370"/>
    </location>
</feature>
<protein>
    <recommendedName>
        <fullName evidence="11">FAD-binding FR-type domain-containing protein</fullName>
    </recommendedName>
</protein>
<sequence>MVAERIERYDRDWSRFRDDSLVTRIAREPGSYELPPEAAPLLALYRELYEATGGRVSPLVGRALEALGYDGQYRLTPAADRMPVPAWDAAIAWDGRRLDAPAGALLDVGAAGKGQLVDLVGEALDDLGHGRWVVDASGDLRPRGVPMRVALEHPADPSKAIGVVETTDRAIAASATTRRAWGDGLHHVLDAVTGEPTRGVVATWAMAGSAMVADGIATSLFFDVDPNLLHRHGVEYVRMFADGRVERSPTFPERSSHDRLARPRARTRHHVRPRHHLAQRAGRRGARTDLRARGRVVLPLALLASATVLLVVSYLTNGIAGLIFRTRPQLSSTIITALLLLFIFTPSIDVLPLLGLALAAFVAVATKYLLAWRGRHIFNPAAAAAFIVGFPGLPFGFATWWVATPPLVPIAAIGALLILFRTRRLWLGLVFVGTVVVVWQVRGLLSATGPLDVLSLSLLSLPTVFFTGFMLSEPLTLPPRRWQQLAEAALVGLISSVGFALGPLYSSPQLALLIGNLLAFLVGQRRGIRLQFEGRRQLTPTSWDFAFRPAAPVRFRPGQYMELTLPHSGTDARGWRRVFSIATAPATGGVRFGVRLPDKPSSFKTALMALEPGTPVTATSVSGDFTLPADPAQKLLLVAGGIGVTPFVGQLQQAAGEPQPRDVVLVYAVSSATELAYAAELEAAGVRVVVVCPDRPLVLPEHWSWVQGDALSAGIVHDNVPDARDRIAYVSGAPAAVSALKRALRGTGVRRVRTDTFIGY</sequence>
<keyword evidence="5" id="KW-0274">FAD</keyword>
<comment type="caution">
    <text evidence="12">The sequence shown here is derived from an EMBL/GenBank/DDBJ whole genome shotgun (WGS) entry which is preliminary data.</text>
</comment>
<dbReference type="EMBL" id="BSVB01000001">
    <property type="protein sequence ID" value="GMA95788.1"/>
    <property type="molecule type" value="Genomic_DNA"/>
</dbReference>
<dbReference type="SUPFAM" id="SSF52343">
    <property type="entry name" value="Ferredoxin reductase-like, C-terminal NADP-linked domain"/>
    <property type="match status" value="1"/>
</dbReference>
<comment type="cofactor">
    <cofactor evidence="1">
        <name>FAD</name>
        <dbReference type="ChEBI" id="CHEBI:57692"/>
    </cofactor>
</comment>
<gene>
    <name evidence="12" type="ORF">GCM10025881_26120</name>
</gene>
<dbReference type="Gene3D" id="3.40.50.80">
    <property type="entry name" value="Nucleotide-binding domain of ferredoxin-NADP reductase (FNR) module"/>
    <property type="match status" value="1"/>
</dbReference>
<keyword evidence="3" id="KW-0001">2Fe-2S</keyword>
<organism evidence="12 13">
    <name type="scientific">Pseudolysinimonas kribbensis</name>
    <dbReference type="NCBI Taxonomy" id="433641"/>
    <lineage>
        <taxon>Bacteria</taxon>
        <taxon>Bacillati</taxon>
        <taxon>Actinomycetota</taxon>
        <taxon>Actinomycetes</taxon>
        <taxon>Micrococcales</taxon>
        <taxon>Microbacteriaceae</taxon>
        <taxon>Pseudolysinimonas</taxon>
    </lineage>
</organism>
<keyword evidence="10" id="KW-0472">Membrane</keyword>
<dbReference type="CDD" id="cd00322">
    <property type="entry name" value="FNR_like"/>
    <property type="match status" value="1"/>
</dbReference>
<dbReference type="InterPro" id="IPR024932">
    <property type="entry name" value="ApbE"/>
</dbReference>
<keyword evidence="7" id="KW-0408">Iron</keyword>
<accession>A0ABQ6K586</accession>
<evidence type="ECO:0000256" key="10">
    <source>
        <dbReference type="SAM" id="Phobius"/>
    </source>
</evidence>
<dbReference type="Proteomes" id="UP001157034">
    <property type="component" value="Unassembled WGS sequence"/>
</dbReference>
<dbReference type="InterPro" id="IPR001433">
    <property type="entry name" value="OxRdtase_FAD/NAD-bd"/>
</dbReference>
<dbReference type="InterPro" id="IPR003374">
    <property type="entry name" value="ApbE-like_sf"/>
</dbReference>
<dbReference type="PRINTS" id="PR00410">
    <property type="entry name" value="PHEHYDRXLASE"/>
</dbReference>
<evidence type="ECO:0000256" key="6">
    <source>
        <dbReference type="ARBA" id="ARBA00023002"/>
    </source>
</evidence>
<reference evidence="13" key="1">
    <citation type="journal article" date="2019" name="Int. J. Syst. Evol. Microbiol.">
        <title>The Global Catalogue of Microorganisms (GCM) 10K type strain sequencing project: providing services to taxonomists for standard genome sequencing and annotation.</title>
        <authorList>
            <consortium name="The Broad Institute Genomics Platform"/>
            <consortium name="The Broad Institute Genome Sequencing Center for Infectious Disease"/>
            <person name="Wu L."/>
            <person name="Ma J."/>
        </authorList>
    </citation>
    <scope>NUCLEOTIDE SEQUENCE [LARGE SCALE GENOMIC DNA]</scope>
    <source>
        <strain evidence="13">NBRC 108894</strain>
    </source>
</reference>
<proteinExistence type="predicted"/>
<keyword evidence="10" id="KW-0812">Transmembrane</keyword>
<evidence type="ECO:0000313" key="12">
    <source>
        <dbReference type="EMBL" id="GMA95788.1"/>
    </source>
</evidence>
<name>A0ABQ6K586_9MICO</name>
<evidence type="ECO:0000256" key="1">
    <source>
        <dbReference type="ARBA" id="ARBA00001974"/>
    </source>
</evidence>
<evidence type="ECO:0000256" key="3">
    <source>
        <dbReference type="ARBA" id="ARBA00022714"/>
    </source>
</evidence>
<dbReference type="PANTHER" id="PTHR47354:SF6">
    <property type="entry name" value="NADH OXIDOREDUCTASE HCR"/>
    <property type="match status" value="1"/>
</dbReference>
<dbReference type="RefSeq" id="WP_284254498.1">
    <property type="nucleotide sequence ID" value="NZ_BSVB01000001.1"/>
</dbReference>
<dbReference type="Gene3D" id="3.10.520.10">
    <property type="entry name" value="ApbE-like domains"/>
    <property type="match status" value="1"/>
</dbReference>
<dbReference type="Pfam" id="PF00175">
    <property type="entry name" value="NAD_binding_1"/>
    <property type="match status" value="1"/>
</dbReference>
<dbReference type="InterPro" id="IPR050415">
    <property type="entry name" value="MRET"/>
</dbReference>
<feature type="domain" description="FAD-binding FR-type" evidence="11">
    <location>
        <begin position="525"/>
        <end position="628"/>
    </location>
</feature>
<feature type="region of interest" description="Disordered" evidence="9">
    <location>
        <begin position="247"/>
        <end position="286"/>
    </location>
</feature>
<evidence type="ECO:0000256" key="7">
    <source>
        <dbReference type="ARBA" id="ARBA00023004"/>
    </source>
</evidence>
<dbReference type="InterPro" id="IPR017927">
    <property type="entry name" value="FAD-bd_FR_type"/>
</dbReference>
<dbReference type="PANTHER" id="PTHR47354">
    <property type="entry name" value="NADH OXIDOREDUCTASE HCR"/>
    <property type="match status" value="1"/>
</dbReference>
<dbReference type="SUPFAM" id="SSF143631">
    <property type="entry name" value="ApbE-like"/>
    <property type="match status" value="1"/>
</dbReference>
<feature type="transmembrane region" description="Helical" evidence="10">
    <location>
        <begin position="400"/>
        <end position="420"/>
    </location>
</feature>
<keyword evidence="10" id="KW-1133">Transmembrane helix</keyword>
<dbReference type="Gene3D" id="2.40.30.10">
    <property type="entry name" value="Translation factors"/>
    <property type="match status" value="1"/>
</dbReference>
<dbReference type="InterPro" id="IPR017938">
    <property type="entry name" value="Riboflavin_synthase-like_b-brl"/>
</dbReference>
<keyword evidence="8" id="KW-0411">Iron-sulfur</keyword>
<keyword evidence="2" id="KW-0285">Flavoprotein</keyword>
<evidence type="ECO:0000259" key="11">
    <source>
        <dbReference type="PROSITE" id="PS51384"/>
    </source>
</evidence>
<dbReference type="InterPro" id="IPR039261">
    <property type="entry name" value="FNR_nucleotide-bd"/>
</dbReference>
<dbReference type="SUPFAM" id="SSF63380">
    <property type="entry name" value="Riboflavin synthase domain-like"/>
    <property type="match status" value="1"/>
</dbReference>
<evidence type="ECO:0000256" key="9">
    <source>
        <dbReference type="SAM" id="MobiDB-lite"/>
    </source>
</evidence>
<feature type="transmembrane region" description="Helical" evidence="10">
    <location>
        <begin position="425"/>
        <end position="441"/>
    </location>
</feature>
<feature type="transmembrane region" description="Helical" evidence="10">
    <location>
        <begin position="296"/>
        <end position="316"/>
    </location>
</feature>
<evidence type="ECO:0000256" key="8">
    <source>
        <dbReference type="ARBA" id="ARBA00023014"/>
    </source>
</evidence>
<feature type="transmembrane region" description="Helical" evidence="10">
    <location>
        <begin position="453"/>
        <end position="472"/>
    </location>
</feature>
<evidence type="ECO:0000256" key="2">
    <source>
        <dbReference type="ARBA" id="ARBA00022630"/>
    </source>
</evidence>
<evidence type="ECO:0000256" key="4">
    <source>
        <dbReference type="ARBA" id="ARBA00022723"/>
    </source>
</evidence>
<dbReference type="PROSITE" id="PS51384">
    <property type="entry name" value="FAD_FR"/>
    <property type="match status" value="1"/>
</dbReference>
<dbReference type="Pfam" id="PF02424">
    <property type="entry name" value="ApbE"/>
    <property type="match status" value="1"/>
</dbReference>
<keyword evidence="4" id="KW-0479">Metal-binding</keyword>